<name>A0ABN9F2T1_9NEOB</name>
<proteinExistence type="predicted"/>
<accession>A0ABN9F2T1</accession>
<reference evidence="1" key="1">
    <citation type="submission" date="2023-05" db="EMBL/GenBank/DDBJ databases">
        <authorList>
            <person name="Stuckert A."/>
        </authorList>
    </citation>
    <scope>NUCLEOTIDE SEQUENCE</scope>
</reference>
<dbReference type="Proteomes" id="UP001162483">
    <property type="component" value="Unassembled WGS sequence"/>
</dbReference>
<keyword evidence="2" id="KW-1185">Reference proteome</keyword>
<organism evidence="1 2">
    <name type="scientific">Staurois parvus</name>
    <dbReference type="NCBI Taxonomy" id="386267"/>
    <lineage>
        <taxon>Eukaryota</taxon>
        <taxon>Metazoa</taxon>
        <taxon>Chordata</taxon>
        <taxon>Craniata</taxon>
        <taxon>Vertebrata</taxon>
        <taxon>Euteleostomi</taxon>
        <taxon>Amphibia</taxon>
        <taxon>Batrachia</taxon>
        <taxon>Anura</taxon>
        <taxon>Neobatrachia</taxon>
        <taxon>Ranoidea</taxon>
        <taxon>Ranidae</taxon>
        <taxon>Staurois</taxon>
    </lineage>
</organism>
<evidence type="ECO:0000313" key="1">
    <source>
        <dbReference type="EMBL" id="CAI9590957.1"/>
    </source>
</evidence>
<dbReference type="EMBL" id="CATNWA010016225">
    <property type="protein sequence ID" value="CAI9590957.1"/>
    <property type="molecule type" value="Genomic_DNA"/>
</dbReference>
<protein>
    <submittedName>
        <fullName evidence="1">Uncharacterized protein</fullName>
    </submittedName>
</protein>
<comment type="caution">
    <text evidence="1">The sequence shown here is derived from an EMBL/GenBank/DDBJ whole genome shotgun (WGS) entry which is preliminary data.</text>
</comment>
<gene>
    <name evidence="1" type="ORF">SPARVUS_LOCUS11128433</name>
</gene>
<sequence>MRFLQCCAQRQYSPFNMISYGTRSRVFTLCIFWEGSGTFLTAKSCFNGESAEVHGIAFLL</sequence>
<evidence type="ECO:0000313" key="2">
    <source>
        <dbReference type="Proteomes" id="UP001162483"/>
    </source>
</evidence>